<dbReference type="RefSeq" id="WP_217678244.1">
    <property type="nucleotide sequence ID" value="NZ_JAHRVA010000005.1"/>
</dbReference>
<keyword evidence="2" id="KW-1185">Reference proteome</keyword>
<evidence type="ECO:0000313" key="1">
    <source>
        <dbReference type="EMBL" id="MBV2144243.1"/>
    </source>
</evidence>
<accession>A0A949PNV7</accession>
<dbReference type="InterPro" id="IPR021508">
    <property type="entry name" value="Gp17-like"/>
</dbReference>
<dbReference type="Proteomes" id="UP000752297">
    <property type="component" value="Unassembled WGS sequence"/>
</dbReference>
<name>A0A949PNV7_9HYPH</name>
<reference evidence="1 2" key="1">
    <citation type="submission" date="2021-06" db="EMBL/GenBank/DDBJ databases">
        <title>Falsochrobactrum tianjin sp.nov., a new petroleum-degrading bacteria isolated from oily soils.</title>
        <authorList>
            <person name="Chen G."/>
            <person name="Chen H."/>
            <person name="Tian J."/>
            <person name="Qing J."/>
            <person name="Zhong L."/>
            <person name="Ma W."/>
            <person name="Song Y."/>
            <person name="Cui X."/>
            <person name="Yan B."/>
        </authorList>
    </citation>
    <scope>NUCLEOTIDE SEQUENCE [LARGE SCALE GENOMIC DNA]</scope>
    <source>
        <strain evidence="1 2">TDYN1</strain>
    </source>
</reference>
<sequence length="140" mass="15269">MAIDIGKALQIAVVSHLETFAELTAFVPVSRMYGMQPPANPTYPFIRYGFPIVGGFEATCWEGSTTRITLHAFAETTSTGSGEFIVSDIASLIVKAMGEFNPSTINVIDCEFLQTRIMQDGDEADRFHAVVEFSITAQPV</sequence>
<evidence type="ECO:0000313" key="2">
    <source>
        <dbReference type="Proteomes" id="UP000752297"/>
    </source>
</evidence>
<gene>
    <name evidence="1" type="ORF">KUG47_12135</name>
</gene>
<proteinExistence type="predicted"/>
<dbReference type="AlphaFoldDB" id="A0A949PNV7"/>
<protein>
    <submittedName>
        <fullName evidence="1">DUF3168 domain-containing protein</fullName>
    </submittedName>
</protein>
<dbReference type="Pfam" id="PF11367">
    <property type="entry name" value="Tail_completion_gp17"/>
    <property type="match status" value="1"/>
</dbReference>
<organism evidence="1 2">
    <name type="scientific">Falsochrobactrum tianjinense</name>
    <dbReference type="NCBI Taxonomy" id="2706015"/>
    <lineage>
        <taxon>Bacteria</taxon>
        <taxon>Pseudomonadati</taxon>
        <taxon>Pseudomonadota</taxon>
        <taxon>Alphaproteobacteria</taxon>
        <taxon>Hyphomicrobiales</taxon>
        <taxon>Brucellaceae</taxon>
        <taxon>Falsochrobactrum</taxon>
    </lineage>
</organism>
<dbReference type="EMBL" id="JAHRVA010000005">
    <property type="protein sequence ID" value="MBV2144243.1"/>
    <property type="molecule type" value="Genomic_DNA"/>
</dbReference>
<comment type="caution">
    <text evidence="1">The sequence shown here is derived from an EMBL/GenBank/DDBJ whole genome shotgun (WGS) entry which is preliminary data.</text>
</comment>